<protein>
    <submittedName>
        <fullName evidence="3">Uncharacterized protein</fullName>
    </submittedName>
</protein>
<keyword evidence="1" id="KW-0175">Coiled coil</keyword>
<dbReference type="Gene3D" id="1.20.5.340">
    <property type="match status" value="1"/>
</dbReference>
<dbReference type="Gene3D" id="3.30.70.1820">
    <property type="entry name" value="L1 transposable element, RRM domain"/>
    <property type="match status" value="1"/>
</dbReference>
<evidence type="ECO:0000256" key="1">
    <source>
        <dbReference type="SAM" id="Coils"/>
    </source>
</evidence>
<dbReference type="EMBL" id="RJVU01020146">
    <property type="protein sequence ID" value="ROL50508.1"/>
    <property type="molecule type" value="Genomic_DNA"/>
</dbReference>
<comment type="caution">
    <text evidence="3">The sequence shown here is derived from an EMBL/GenBank/DDBJ whole genome shotgun (WGS) entry which is preliminary data.</text>
</comment>
<evidence type="ECO:0000313" key="4">
    <source>
        <dbReference type="Proteomes" id="UP000281406"/>
    </source>
</evidence>
<reference evidence="3 4" key="1">
    <citation type="submission" date="2018-10" db="EMBL/GenBank/DDBJ databases">
        <title>Genome assembly for a Yunnan-Guizhou Plateau 3E fish, Anabarilius grahami (Regan), and its evolutionary and genetic applications.</title>
        <authorList>
            <person name="Jiang W."/>
        </authorList>
    </citation>
    <scope>NUCLEOTIDE SEQUENCE [LARGE SCALE GENOMIC DNA]</scope>
    <source>
        <strain evidence="3">AG-KIZ</strain>
        <tissue evidence="3">Muscle</tissue>
    </source>
</reference>
<dbReference type="InterPro" id="IPR004244">
    <property type="entry name" value="Transposase_22"/>
</dbReference>
<evidence type="ECO:0000256" key="2">
    <source>
        <dbReference type="SAM" id="MobiDB-lite"/>
    </source>
</evidence>
<gene>
    <name evidence="3" type="ORF">DPX16_2807</name>
</gene>
<evidence type="ECO:0000313" key="3">
    <source>
        <dbReference type="EMBL" id="ROL50508.1"/>
    </source>
</evidence>
<dbReference type="PANTHER" id="PTHR11505">
    <property type="entry name" value="L1 TRANSPOSABLE ELEMENT-RELATED"/>
    <property type="match status" value="1"/>
</dbReference>
<keyword evidence="4" id="KW-1185">Reference proteome</keyword>
<name>A0A3N0YXW0_ANAGA</name>
<organism evidence="3 4">
    <name type="scientific">Anabarilius grahami</name>
    <name type="common">Kanglang fish</name>
    <name type="synonym">Barilius grahami</name>
    <dbReference type="NCBI Taxonomy" id="495550"/>
    <lineage>
        <taxon>Eukaryota</taxon>
        <taxon>Metazoa</taxon>
        <taxon>Chordata</taxon>
        <taxon>Craniata</taxon>
        <taxon>Vertebrata</taxon>
        <taxon>Euteleostomi</taxon>
        <taxon>Actinopterygii</taxon>
        <taxon>Neopterygii</taxon>
        <taxon>Teleostei</taxon>
        <taxon>Ostariophysi</taxon>
        <taxon>Cypriniformes</taxon>
        <taxon>Xenocyprididae</taxon>
        <taxon>Xenocypridinae</taxon>
        <taxon>Xenocypridinae incertae sedis</taxon>
        <taxon>Anabarilius</taxon>
    </lineage>
</organism>
<dbReference type="AlphaFoldDB" id="A0A3N0YXW0"/>
<feature type="region of interest" description="Disordered" evidence="2">
    <location>
        <begin position="29"/>
        <end position="63"/>
    </location>
</feature>
<feature type="coiled-coil region" evidence="1">
    <location>
        <begin position="98"/>
        <end position="149"/>
    </location>
</feature>
<proteinExistence type="predicted"/>
<dbReference type="Proteomes" id="UP000281406">
    <property type="component" value="Unassembled WGS sequence"/>
</dbReference>
<dbReference type="OrthoDB" id="8843611at2759"/>
<accession>A0A3N0YXW0</accession>
<sequence>MDVDKPTRGAMHSYAKKSLDAAFKVNDASNASGLKVPLPETPKPPPKKSKMSDRAASDNQVSNSHLMEVLQRVENMQTGTLNRMQTLEATVKDNTSSLNSVTEALEFMSNQVEEVSSKVNALQNRVETLEKENCVLRDKSEELDAYKRRWNLRVAGIAEQRGEDVRKILLDLFGKVSPEIADQLVYTLDVAHRLGPRAEGAHSSRRIIVQFLSRNVRDQILRDARTAAILRERKIRVFEDLTQSTKDGRNKLWPLVERARKEGKRAGFRGPLQILMSQAICCFFRIILEKFLLF</sequence>